<dbReference type="AlphaFoldDB" id="A0A6J5V5E4"/>
<gene>
    <name evidence="2" type="ORF">CURHAP_LOCUS38013</name>
</gene>
<accession>A0A6J5V5E4</accession>
<dbReference type="GO" id="GO:0003723">
    <property type="term" value="F:RNA binding"/>
    <property type="evidence" value="ECO:0007669"/>
    <property type="project" value="TreeGrafter"/>
</dbReference>
<dbReference type="Proteomes" id="UP000507222">
    <property type="component" value="Unassembled WGS sequence"/>
</dbReference>
<dbReference type="InterPro" id="IPR051958">
    <property type="entry name" value="Alba-like_NAB"/>
</dbReference>
<evidence type="ECO:0000313" key="3">
    <source>
        <dbReference type="Proteomes" id="UP000507222"/>
    </source>
</evidence>
<sequence>MITITLSKTELHTSSTGYQPPLPADQVKPLNDFEDNGGGRYVIVYVSEVTSMRVRLDSEVGVVVAEDELGIEWLKLLMGFFFGSWYCECRKLQWSWGYNGDGWDGGRGYGGRGRGRGRGGSFRGRGRGYGQSGGYYDYVEGAPAQGRAVFFATHLWTVGILVKFNQLSDSRCPLKVSQGAVEAEEEAVVAVVIPDWKDKHPLLEQMFPRYVCGLEKKNDIWDACSAYVVVKFADISMGTVFPLKLYKCCNRDA</sequence>
<dbReference type="PANTHER" id="PTHR13516">
    <property type="entry name" value="RIBONUCLEASE P SUBUNIT P25"/>
    <property type="match status" value="1"/>
</dbReference>
<dbReference type="PANTHER" id="PTHR13516:SF4">
    <property type="entry name" value="FI09323P"/>
    <property type="match status" value="1"/>
</dbReference>
<dbReference type="EMBL" id="CAEKDK010000006">
    <property type="protein sequence ID" value="CAB4283452.1"/>
    <property type="molecule type" value="Genomic_DNA"/>
</dbReference>
<name>A0A6J5V5E4_PRUAR</name>
<evidence type="ECO:0000313" key="2">
    <source>
        <dbReference type="EMBL" id="CAB4283452.1"/>
    </source>
</evidence>
<reference evidence="2 3" key="1">
    <citation type="submission" date="2020-05" db="EMBL/GenBank/DDBJ databases">
        <authorList>
            <person name="Campoy J."/>
            <person name="Schneeberger K."/>
            <person name="Spophaly S."/>
        </authorList>
    </citation>
    <scope>NUCLEOTIDE SEQUENCE [LARGE SCALE GENOMIC DNA]</scope>
    <source>
        <strain evidence="2">PruArmRojPasFocal</strain>
    </source>
</reference>
<proteinExistence type="inferred from homology"/>
<organism evidence="2 3">
    <name type="scientific">Prunus armeniaca</name>
    <name type="common">Apricot</name>
    <name type="synonym">Armeniaca vulgaris</name>
    <dbReference type="NCBI Taxonomy" id="36596"/>
    <lineage>
        <taxon>Eukaryota</taxon>
        <taxon>Viridiplantae</taxon>
        <taxon>Streptophyta</taxon>
        <taxon>Embryophyta</taxon>
        <taxon>Tracheophyta</taxon>
        <taxon>Spermatophyta</taxon>
        <taxon>Magnoliopsida</taxon>
        <taxon>eudicotyledons</taxon>
        <taxon>Gunneridae</taxon>
        <taxon>Pentapetalae</taxon>
        <taxon>rosids</taxon>
        <taxon>fabids</taxon>
        <taxon>Rosales</taxon>
        <taxon>Rosaceae</taxon>
        <taxon>Amygdaloideae</taxon>
        <taxon>Amygdaleae</taxon>
        <taxon>Prunus</taxon>
    </lineage>
</organism>
<protein>
    <submittedName>
        <fullName evidence="2">Uncharacterized protein</fullName>
    </submittedName>
</protein>
<comment type="similarity">
    <text evidence="1">Belongs to the histone-like Alba family.</text>
</comment>
<evidence type="ECO:0000256" key="1">
    <source>
        <dbReference type="ARBA" id="ARBA00008018"/>
    </source>
</evidence>